<dbReference type="RefSeq" id="YP_010782142.1">
    <property type="nucleotide sequence ID" value="NC_075039.1"/>
</dbReference>
<accession>A0A6N1NVS0</accession>
<protein>
    <submittedName>
        <fullName evidence="1">Uncharacterized protein</fullName>
    </submittedName>
</protein>
<organism evidence="1">
    <name type="scientific">Tupanvirus soda lake</name>
    <dbReference type="NCBI Taxonomy" id="2126985"/>
    <lineage>
        <taxon>Viruses</taxon>
        <taxon>Varidnaviria</taxon>
        <taxon>Bamfordvirae</taxon>
        <taxon>Nucleocytoviricota</taxon>
        <taxon>Megaviricetes</taxon>
        <taxon>Imitervirales</taxon>
        <taxon>Mimiviridae</taxon>
        <taxon>Megamimivirinae</taxon>
        <taxon>Tupanvirus</taxon>
        <taxon>Tupanvirus salinum</taxon>
    </lineage>
</organism>
<sequence>MDDYYDDIETAVYPMEDKQYNEIMRSLEKEKNQNMVVDKLCLLYESTIGSFHKCNMLVYNPNVFSKLTKEKFIRWVIANNPNLKELFYS</sequence>
<dbReference type="GeneID" id="80518906"/>
<dbReference type="EMBL" id="KY523104">
    <property type="protein sequence ID" value="QKU35478.1"/>
    <property type="molecule type" value="Genomic_DNA"/>
</dbReference>
<evidence type="ECO:0000313" key="1">
    <source>
        <dbReference type="EMBL" id="QKU35478.1"/>
    </source>
</evidence>
<name>A0A6N1NVS0_9VIRU</name>
<dbReference type="KEGG" id="vg:80518906"/>
<reference evidence="1" key="1">
    <citation type="submission" date="2017-01" db="EMBL/GenBank/DDBJ databases">
        <authorList>
            <person name="Assis F.L."/>
            <person name="Abrahao J.S."/>
            <person name="Silva L."/>
            <person name="Khalil J.B."/>
            <person name="Rodrigues R."/>
            <person name="Silva L.S."/>
            <person name="Arantes T."/>
            <person name="Boratto P."/>
            <person name="Andrade M."/>
            <person name="Kroon E.G."/>
            <person name="Ribeiro B."/>
            <person name="Bergier I."/>
            <person name="Seligmann H."/>
            <person name="Ghigo E."/>
            <person name="Colson P."/>
            <person name="Levasseur A."/>
            <person name="Raoult D."/>
            <person name="Scola B.L."/>
        </authorList>
    </citation>
    <scope>NUCLEOTIDE SEQUENCE</scope>
    <source>
        <strain evidence="1">Soda lake</strain>
    </source>
</reference>
<reference evidence="1" key="2">
    <citation type="journal article" date="2018" name="Nat. Commun.">
        <title>Tailed giant Tupanvirus possesses the most complete translational apparatus of the known virosphere.</title>
        <authorList>
            <person name="Abrahao J."/>
            <person name="Silva L."/>
            <person name="Silva L.S."/>
            <person name="Khalil J.Y.B."/>
            <person name="Rodrigues R."/>
            <person name="Arantes T."/>
            <person name="Assis F."/>
            <person name="Boratto P."/>
            <person name="Andrade M."/>
            <person name="Kroon E.G."/>
            <person name="Ribeiro B."/>
            <person name="Bergier I."/>
            <person name="Seligmann H."/>
            <person name="Ghigo E."/>
            <person name="Colson P."/>
            <person name="Levasseur A."/>
            <person name="Kroemer G."/>
            <person name="Raoult D."/>
            <person name="La Scola B."/>
        </authorList>
    </citation>
    <scope>NUCLEOTIDE SEQUENCE [LARGE SCALE GENOMIC DNA]</scope>
    <source>
        <strain evidence="1">Soda lake</strain>
    </source>
</reference>
<proteinExistence type="predicted"/>